<sequence>MSNSSSVMNTYARFDITLERGHGSYVYDTAGTKYLDFTSGIATCNLGHTPTIVVDAITTQAHTLMHVSNLYHIPLQEKLAKLLTNGRHLEKVFFCNSGAEANEAAIKLAKKYANDHGHTEKNGIVSLKQSFHGRTGSTMAATGQDKIHQGFTPLTPGFSYMEMYGDLKEHIDPASTCAIMIELIQGEGGVRPVSQAWVQEVATYCEQYDILLIVDEIQTGAGRTGTFYAYEQYGISPDIVTTAKGIGSGFPVGAMMATATVAESMGPGTHGSTFGGNPLAMAAGVATVEAIQASGFLEEVKVKATYFIESLKKLVPNVRGEGFLIGIEFDQPVMPLIKELQQNGILTLPAGPNVLRVLPPLTVTIEELDHFTEQLAAVLSKEDVLV</sequence>
<accession>A0A859FG96</accession>
<dbReference type="SUPFAM" id="SSF53383">
    <property type="entry name" value="PLP-dependent transferases"/>
    <property type="match status" value="1"/>
</dbReference>
<dbReference type="Pfam" id="PF00202">
    <property type="entry name" value="Aminotran_3"/>
    <property type="match status" value="1"/>
</dbReference>
<feature type="modified residue" description="N6-(pyridoxal phosphate)lysine" evidence="5">
    <location>
        <position position="244"/>
    </location>
</feature>
<evidence type="ECO:0000256" key="2">
    <source>
        <dbReference type="ARBA" id="ARBA00022605"/>
    </source>
</evidence>
<dbReference type="RefSeq" id="WP_176009261.1">
    <property type="nucleotide sequence ID" value="NZ_CP041372.2"/>
</dbReference>
<dbReference type="FunFam" id="3.40.640.10:FF:000004">
    <property type="entry name" value="Acetylornithine aminotransferase"/>
    <property type="match status" value="1"/>
</dbReference>
<keyword evidence="7" id="KW-1185">Reference proteome</keyword>
<dbReference type="PIRSF" id="PIRSF000521">
    <property type="entry name" value="Transaminase_4ab_Lys_Orn"/>
    <property type="match status" value="1"/>
</dbReference>
<feature type="binding site" evidence="5">
    <location>
        <position position="131"/>
    </location>
    <ligand>
        <name>pyridoxal 5'-phosphate</name>
        <dbReference type="ChEBI" id="CHEBI:597326"/>
    </ligand>
</feature>
<name>A0A859FG96_9BACI</name>
<feature type="binding site" evidence="5">
    <location>
        <position position="134"/>
    </location>
    <ligand>
        <name>N(2)-acetyl-L-ornithine</name>
        <dbReference type="ChEBI" id="CHEBI:57805"/>
    </ligand>
</feature>
<dbReference type="PANTHER" id="PTHR11986:SF79">
    <property type="entry name" value="ACETYLORNITHINE AMINOTRANSFERASE, MITOCHONDRIAL"/>
    <property type="match status" value="1"/>
</dbReference>
<dbReference type="PROSITE" id="PS00600">
    <property type="entry name" value="AA_TRANSFER_CLASS_3"/>
    <property type="match status" value="1"/>
</dbReference>
<dbReference type="EMBL" id="CP041372">
    <property type="protein sequence ID" value="QKS71225.1"/>
    <property type="molecule type" value="Genomic_DNA"/>
</dbReference>
<comment type="catalytic activity">
    <reaction evidence="5">
        <text>N(2)-acetyl-L-ornithine + 2-oxoglutarate = N-acetyl-L-glutamate 5-semialdehyde + L-glutamate</text>
        <dbReference type="Rhea" id="RHEA:18049"/>
        <dbReference type="ChEBI" id="CHEBI:16810"/>
        <dbReference type="ChEBI" id="CHEBI:29123"/>
        <dbReference type="ChEBI" id="CHEBI:29985"/>
        <dbReference type="ChEBI" id="CHEBI:57805"/>
        <dbReference type="EC" id="2.6.1.11"/>
    </reaction>
</comment>
<comment type="miscellaneous">
    <text evidence="5">May also have succinyldiaminopimelate aminotransferase activity, thus carrying out the corresponding step in lysine biosynthesis.</text>
</comment>
<dbReference type="HAMAP" id="MF_01107">
    <property type="entry name" value="ArgD_aminotrans_3"/>
    <property type="match status" value="1"/>
</dbReference>
<dbReference type="Gene3D" id="3.40.640.10">
    <property type="entry name" value="Type I PLP-dependent aspartate aminotransferase-like (Major domain)"/>
    <property type="match status" value="1"/>
</dbReference>
<dbReference type="InterPro" id="IPR015421">
    <property type="entry name" value="PyrdxlP-dep_Trfase_major"/>
</dbReference>
<keyword evidence="2 5" id="KW-0028">Amino-acid biosynthesis</keyword>
<evidence type="ECO:0000256" key="5">
    <source>
        <dbReference type="HAMAP-Rule" id="MF_01107"/>
    </source>
</evidence>
<dbReference type="InterPro" id="IPR005814">
    <property type="entry name" value="Aminotrans_3"/>
</dbReference>
<dbReference type="UniPathway" id="UPA00068">
    <property type="reaction ID" value="UER00109"/>
</dbReference>
<keyword evidence="4 5" id="KW-0663">Pyridoxal phosphate</keyword>
<feature type="binding site" evidence="5">
    <location>
        <position position="273"/>
    </location>
    <ligand>
        <name>pyridoxal 5'-phosphate</name>
        <dbReference type="ChEBI" id="CHEBI:597326"/>
    </ligand>
</feature>
<evidence type="ECO:0000256" key="3">
    <source>
        <dbReference type="ARBA" id="ARBA00022679"/>
    </source>
</evidence>
<dbReference type="GO" id="GO:0003992">
    <property type="term" value="F:N2-acetyl-L-ornithine:2-oxoglutarate 5-aminotransferase activity"/>
    <property type="evidence" value="ECO:0007669"/>
    <property type="project" value="UniProtKB-UniRule"/>
</dbReference>
<organism evidence="6 7">
    <name type="scientific">Paenalkalicoccus suaedae</name>
    <dbReference type="NCBI Taxonomy" id="2592382"/>
    <lineage>
        <taxon>Bacteria</taxon>
        <taxon>Bacillati</taxon>
        <taxon>Bacillota</taxon>
        <taxon>Bacilli</taxon>
        <taxon>Bacillales</taxon>
        <taxon>Bacillaceae</taxon>
        <taxon>Paenalkalicoccus</taxon>
    </lineage>
</organism>
<feature type="binding site" evidence="5">
    <location>
        <position position="272"/>
    </location>
    <ligand>
        <name>N(2)-acetyl-L-ornithine</name>
        <dbReference type="ChEBI" id="CHEBI:57805"/>
    </ligand>
</feature>
<dbReference type="InterPro" id="IPR050103">
    <property type="entry name" value="Class-III_PLP-dep_AT"/>
</dbReference>
<evidence type="ECO:0000313" key="7">
    <source>
        <dbReference type="Proteomes" id="UP000318138"/>
    </source>
</evidence>
<evidence type="ECO:0000313" key="6">
    <source>
        <dbReference type="EMBL" id="QKS71225.1"/>
    </source>
</evidence>
<evidence type="ECO:0000256" key="4">
    <source>
        <dbReference type="ARBA" id="ARBA00022898"/>
    </source>
</evidence>
<dbReference type="GO" id="GO:0005737">
    <property type="term" value="C:cytoplasm"/>
    <property type="evidence" value="ECO:0007669"/>
    <property type="project" value="UniProtKB-SubCell"/>
</dbReference>
<dbReference type="KEGG" id="psua:FLK61_31435"/>
<keyword evidence="3 5" id="KW-0808">Transferase</keyword>
<dbReference type="AlphaFoldDB" id="A0A859FG96"/>
<keyword evidence="5" id="KW-0963">Cytoplasm</keyword>
<feature type="binding site" evidence="5">
    <location>
        <begin position="215"/>
        <end position="218"/>
    </location>
    <ligand>
        <name>pyridoxal 5'-phosphate</name>
        <dbReference type="ChEBI" id="CHEBI:597326"/>
    </ligand>
</feature>
<comment type="pathway">
    <text evidence="5">Amino-acid biosynthesis; L-arginine biosynthesis; N(2)-acetyl-L-ornithine from L-glutamate: step 4/4.</text>
</comment>
<dbReference type="Proteomes" id="UP000318138">
    <property type="component" value="Chromosome"/>
</dbReference>
<keyword evidence="5" id="KW-0055">Arginine biosynthesis</keyword>
<dbReference type="NCBIfam" id="NF002325">
    <property type="entry name" value="PRK01278.1"/>
    <property type="match status" value="1"/>
</dbReference>
<reference evidence="7" key="1">
    <citation type="submission" date="2019-07" db="EMBL/GenBank/DDBJ databases">
        <title>Bacillus alkalisoli sp. nov. isolated from saline soil.</title>
        <authorList>
            <person name="Sun J.-Q."/>
            <person name="Xu L."/>
        </authorList>
    </citation>
    <scope>NUCLEOTIDE SEQUENCE [LARGE SCALE GENOMIC DNA]</scope>
    <source>
        <strain evidence="7">M4U3P1</strain>
    </source>
</reference>
<gene>
    <name evidence="5" type="primary">argD</name>
    <name evidence="6" type="ORF">FLK61_31435</name>
</gene>
<comment type="cofactor">
    <cofactor evidence="5">
        <name>pyridoxal 5'-phosphate</name>
        <dbReference type="ChEBI" id="CHEBI:597326"/>
    </cofactor>
    <text evidence="5">Binds 1 pyridoxal phosphate per subunit.</text>
</comment>
<dbReference type="NCBIfam" id="TIGR00707">
    <property type="entry name" value="argD"/>
    <property type="match status" value="1"/>
</dbReference>
<dbReference type="InterPro" id="IPR049704">
    <property type="entry name" value="Aminotrans_3_PPA_site"/>
</dbReference>
<comment type="subcellular location">
    <subcellularLocation>
        <location evidence="5">Cytoplasm</location>
    </subcellularLocation>
</comment>
<dbReference type="CDD" id="cd00610">
    <property type="entry name" value="OAT_like"/>
    <property type="match status" value="1"/>
</dbReference>
<protein>
    <recommendedName>
        <fullName evidence="5">Acetylornithine aminotransferase</fullName>
        <shortName evidence="5">ACOAT</shortName>
        <ecNumber evidence="5">2.6.1.11</ecNumber>
    </recommendedName>
</protein>
<comment type="similarity">
    <text evidence="5">Belongs to the class-III pyridoxal-phosphate-dependent aminotransferase family. ArgD subfamily.</text>
</comment>
<proteinExistence type="inferred from homology"/>
<evidence type="ECO:0000256" key="1">
    <source>
        <dbReference type="ARBA" id="ARBA00022576"/>
    </source>
</evidence>
<dbReference type="InterPro" id="IPR015424">
    <property type="entry name" value="PyrdxlP-dep_Trfase"/>
</dbReference>
<dbReference type="Gene3D" id="3.90.1150.10">
    <property type="entry name" value="Aspartate Aminotransferase, domain 1"/>
    <property type="match status" value="1"/>
</dbReference>
<keyword evidence="1 5" id="KW-0032">Aminotransferase</keyword>
<comment type="subunit">
    <text evidence="5">Homodimer.</text>
</comment>
<dbReference type="PANTHER" id="PTHR11986">
    <property type="entry name" value="AMINOTRANSFERASE CLASS III"/>
    <property type="match status" value="1"/>
</dbReference>
<dbReference type="InterPro" id="IPR004636">
    <property type="entry name" value="AcOrn/SuccOrn_fam"/>
</dbReference>
<dbReference type="GO" id="GO:0030170">
    <property type="term" value="F:pyridoxal phosphate binding"/>
    <property type="evidence" value="ECO:0007669"/>
    <property type="project" value="InterPro"/>
</dbReference>
<feature type="binding site" evidence="5">
    <location>
        <begin position="98"/>
        <end position="99"/>
    </location>
    <ligand>
        <name>pyridoxal 5'-phosphate</name>
        <dbReference type="ChEBI" id="CHEBI:597326"/>
    </ligand>
</feature>
<dbReference type="GO" id="GO:0006526">
    <property type="term" value="P:L-arginine biosynthetic process"/>
    <property type="evidence" value="ECO:0007669"/>
    <property type="project" value="UniProtKB-UniRule"/>
</dbReference>
<dbReference type="GO" id="GO:0042802">
    <property type="term" value="F:identical protein binding"/>
    <property type="evidence" value="ECO:0007669"/>
    <property type="project" value="TreeGrafter"/>
</dbReference>
<dbReference type="InterPro" id="IPR015422">
    <property type="entry name" value="PyrdxlP-dep_Trfase_small"/>
</dbReference>
<dbReference type="EC" id="2.6.1.11" evidence="5"/>